<dbReference type="RefSeq" id="WP_344500504.1">
    <property type="nucleotide sequence ID" value="NZ_BAAAUD010000107.1"/>
</dbReference>
<organism evidence="1 2">
    <name type="scientific">Streptomyces enissocaesilis</name>
    <dbReference type="NCBI Taxonomy" id="332589"/>
    <lineage>
        <taxon>Bacteria</taxon>
        <taxon>Bacillati</taxon>
        <taxon>Actinomycetota</taxon>
        <taxon>Actinomycetes</taxon>
        <taxon>Kitasatosporales</taxon>
        <taxon>Streptomycetaceae</taxon>
        <taxon>Streptomyces</taxon>
        <taxon>Streptomyces rochei group</taxon>
    </lineage>
</organism>
<comment type="caution">
    <text evidence="1">The sequence shown here is derived from an EMBL/GenBank/DDBJ whole genome shotgun (WGS) entry which is preliminary data.</text>
</comment>
<protein>
    <recommendedName>
        <fullName evidence="3">DUF1540 domain-containing protein</fullName>
    </recommendedName>
</protein>
<evidence type="ECO:0000313" key="1">
    <source>
        <dbReference type="EMBL" id="GAA2972218.1"/>
    </source>
</evidence>
<accession>A0ABP6K7P6</accession>
<sequence>MPDRIVTCRMTNRHGNRCTAEAIDPNGEVLICIRHYVAVCRTVREAQARVARTAT</sequence>
<dbReference type="EMBL" id="BAAAUD010000107">
    <property type="protein sequence ID" value="GAA2972218.1"/>
    <property type="molecule type" value="Genomic_DNA"/>
</dbReference>
<proteinExistence type="predicted"/>
<name>A0ABP6K7P6_9ACTN</name>
<gene>
    <name evidence="1" type="ORF">GCM10010446_66000</name>
</gene>
<reference evidence="2" key="1">
    <citation type="journal article" date="2019" name="Int. J. Syst. Evol. Microbiol.">
        <title>The Global Catalogue of Microorganisms (GCM) 10K type strain sequencing project: providing services to taxonomists for standard genome sequencing and annotation.</title>
        <authorList>
            <consortium name="The Broad Institute Genomics Platform"/>
            <consortium name="The Broad Institute Genome Sequencing Center for Infectious Disease"/>
            <person name="Wu L."/>
            <person name="Ma J."/>
        </authorList>
    </citation>
    <scope>NUCLEOTIDE SEQUENCE [LARGE SCALE GENOMIC DNA]</scope>
    <source>
        <strain evidence="2">JCM 9088</strain>
    </source>
</reference>
<evidence type="ECO:0008006" key="3">
    <source>
        <dbReference type="Google" id="ProtNLM"/>
    </source>
</evidence>
<keyword evidence="2" id="KW-1185">Reference proteome</keyword>
<dbReference type="Proteomes" id="UP001500403">
    <property type="component" value="Unassembled WGS sequence"/>
</dbReference>
<evidence type="ECO:0000313" key="2">
    <source>
        <dbReference type="Proteomes" id="UP001500403"/>
    </source>
</evidence>